<comment type="caution">
    <text evidence="1">The sequence shown here is derived from an EMBL/GenBank/DDBJ whole genome shotgun (WGS) entry which is preliminary data.</text>
</comment>
<organism evidence="1 2">
    <name type="scientific">Bifidobacterium pseudocatenulatum DSM 20438 = JCM 1200 = LMG 10505</name>
    <dbReference type="NCBI Taxonomy" id="547043"/>
    <lineage>
        <taxon>Bacteria</taxon>
        <taxon>Bacillati</taxon>
        <taxon>Actinomycetota</taxon>
        <taxon>Actinomycetes</taxon>
        <taxon>Bifidobacteriales</taxon>
        <taxon>Bifidobacteriaceae</taxon>
        <taxon>Bifidobacterium</taxon>
    </lineage>
</organism>
<reference evidence="1 2" key="1">
    <citation type="submission" date="2009-02" db="EMBL/GenBank/DDBJ databases">
        <title>Draft genome sequence of Bifidobacterium pseudocatenulatum (DSM 20438).</title>
        <authorList>
            <person name="Sudarsanam P."/>
            <person name="Ley R."/>
            <person name="Guruge J."/>
            <person name="Turnbaugh P.J."/>
            <person name="Mahowald M."/>
            <person name="Liep D."/>
            <person name="Gordon J."/>
        </authorList>
    </citation>
    <scope>NUCLEOTIDE SEQUENCE [LARGE SCALE GENOMIC DNA]</scope>
    <source>
        <strain evidence="1 2">DSM 20438</strain>
    </source>
</reference>
<proteinExistence type="predicted"/>
<name>C0BUG4_BIFPS</name>
<sequence>MLSHTSAFQGVDEQTRRRLFSCVSRVSCVHPAVSPHPPPHVSVSPESDI</sequence>
<dbReference type="AlphaFoldDB" id="C0BUG4"/>
<dbReference type="Proteomes" id="UP000003875">
    <property type="component" value="Unassembled WGS sequence"/>
</dbReference>
<gene>
    <name evidence="1" type="ORF">BIFPSEUDO_04050</name>
</gene>
<dbReference type="EMBL" id="ABXX02000004">
    <property type="protein sequence ID" value="EEG70305.1"/>
    <property type="molecule type" value="Genomic_DNA"/>
</dbReference>
<evidence type="ECO:0000313" key="1">
    <source>
        <dbReference type="EMBL" id="EEG70305.1"/>
    </source>
</evidence>
<protein>
    <submittedName>
        <fullName evidence="1">Uncharacterized protein</fullName>
    </submittedName>
</protein>
<accession>C0BUG4</accession>
<reference evidence="1 2" key="2">
    <citation type="submission" date="2009-02" db="EMBL/GenBank/DDBJ databases">
        <authorList>
            <person name="Fulton L."/>
            <person name="Clifton S."/>
            <person name="Fulton B."/>
            <person name="Xu J."/>
            <person name="Minx P."/>
            <person name="Pepin K.H."/>
            <person name="Johnson M."/>
            <person name="Bhonagiri V."/>
            <person name="Nash W.E."/>
            <person name="Mardis E.R."/>
            <person name="Wilson R.K."/>
        </authorList>
    </citation>
    <scope>NUCLEOTIDE SEQUENCE [LARGE SCALE GENOMIC DNA]</scope>
    <source>
        <strain evidence="1 2">DSM 20438</strain>
    </source>
</reference>
<evidence type="ECO:0000313" key="2">
    <source>
        <dbReference type="Proteomes" id="UP000003875"/>
    </source>
</evidence>